<sequence>MNLKGWFVIIIRMRMVHMQFFNCSIDFLLCMMIMMTDKFKTELPNV</sequence>
<evidence type="ECO:0000313" key="2">
    <source>
        <dbReference type="EMBL" id="ERJ97377.1"/>
    </source>
</evidence>
<dbReference type="STRING" id="411473.RUMCAL_00160"/>
<dbReference type="EMBL" id="AWVF01000026">
    <property type="protein sequence ID" value="ERJ97377.1"/>
    <property type="molecule type" value="Genomic_DNA"/>
</dbReference>
<protein>
    <submittedName>
        <fullName evidence="2">Uncharacterized protein</fullName>
    </submittedName>
</protein>
<evidence type="ECO:0000313" key="3">
    <source>
        <dbReference type="Proteomes" id="UP000016662"/>
    </source>
</evidence>
<gene>
    <name evidence="2" type="ORF">RUMCAL_00160</name>
</gene>
<dbReference type="HOGENOM" id="CLU_3188632_0_0_9"/>
<proteinExistence type="predicted"/>
<evidence type="ECO:0000256" key="1">
    <source>
        <dbReference type="SAM" id="Phobius"/>
    </source>
</evidence>
<keyword evidence="1" id="KW-0812">Transmembrane</keyword>
<name>U2KYK4_9FIRM</name>
<keyword evidence="1" id="KW-1133">Transmembrane helix</keyword>
<reference evidence="2 3" key="1">
    <citation type="submission" date="2013-07" db="EMBL/GenBank/DDBJ databases">
        <authorList>
            <person name="Weinstock G."/>
            <person name="Sodergren E."/>
            <person name="Wylie T."/>
            <person name="Fulton L."/>
            <person name="Fulton R."/>
            <person name="Fronick C."/>
            <person name="O'Laughlin M."/>
            <person name="Godfrey J."/>
            <person name="Miner T."/>
            <person name="Herter B."/>
            <person name="Appelbaum E."/>
            <person name="Cordes M."/>
            <person name="Lek S."/>
            <person name="Wollam A."/>
            <person name="Pepin K.H."/>
            <person name="Palsikar V.B."/>
            <person name="Mitreva M."/>
            <person name="Wilson R.K."/>
        </authorList>
    </citation>
    <scope>NUCLEOTIDE SEQUENCE [LARGE SCALE GENOMIC DNA]</scope>
    <source>
        <strain evidence="2 3">ATCC 27760</strain>
    </source>
</reference>
<accession>U2KYK4</accession>
<keyword evidence="3" id="KW-1185">Reference proteome</keyword>
<feature type="transmembrane region" description="Helical" evidence="1">
    <location>
        <begin position="20"/>
        <end position="36"/>
    </location>
</feature>
<comment type="caution">
    <text evidence="2">The sequence shown here is derived from an EMBL/GenBank/DDBJ whole genome shotgun (WGS) entry which is preliminary data.</text>
</comment>
<dbReference type="AlphaFoldDB" id="U2KYK4"/>
<keyword evidence="1" id="KW-0472">Membrane</keyword>
<organism evidence="2 3">
    <name type="scientific">Ruminococcus callidus ATCC 27760</name>
    <dbReference type="NCBI Taxonomy" id="411473"/>
    <lineage>
        <taxon>Bacteria</taxon>
        <taxon>Bacillati</taxon>
        <taxon>Bacillota</taxon>
        <taxon>Clostridia</taxon>
        <taxon>Eubacteriales</taxon>
        <taxon>Oscillospiraceae</taxon>
        <taxon>Ruminococcus</taxon>
    </lineage>
</organism>
<dbReference type="Proteomes" id="UP000016662">
    <property type="component" value="Unassembled WGS sequence"/>
</dbReference>